<dbReference type="SUPFAM" id="SSF52096">
    <property type="entry name" value="ClpP/crotonase"/>
    <property type="match status" value="1"/>
</dbReference>
<dbReference type="GO" id="GO:0008236">
    <property type="term" value="F:serine-type peptidase activity"/>
    <property type="evidence" value="ECO:0007669"/>
    <property type="project" value="InterPro"/>
</dbReference>
<dbReference type="STRING" id="408074.SAMN05660909_00044"/>
<keyword evidence="3" id="KW-1185">Reference proteome</keyword>
<protein>
    <submittedName>
        <fullName evidence="2">Peptidase family S41</fullName>
    </submittedName>
</protein>
<accession>A0A1H3WUQ6</accession>
<evidence type="ECO:0000259" key="1">
    <source>
        <dbReference type="Pfam" id="PF03572"/>
    </source>
</evidence>
<dbReference type="Pfam" id="PF03572">
    <property type="entry name" value="Peptidase_S41"/>
    <property type="match status" value="1"/>
</dbReference>
<evidence type="ECO:0000313" key="2">
    <source>
        <dbReference type="EMBL" id="SDZ90094.1"/>
    </source>
</evidence>
<dbReference type="InterPro" id="IPR005151">
    <property type="entry name" value="Tail-specific_protease"/>
</dbReference>
<gene>
    <name evidence="2" type="ORF">SAMN05660909_00044</name>
</gene>
<sequence>MIKYFLFFISFIYFQNASGQEYLSKSEAIEDIDHYTRTMQASHYNPFFYITKQEYEKQLNTLKGMLGDSIPVKQFALLLHKITSLLNDAHSTLQLSQPVFGEEYKKTQFFPYKLIHHGNKLYAPVGTDIPAGSEIVAINGQKIPELYSDIQKIIPGVAAFKAEAACRLFSYFVFLHDIKPPFTVEYRAPENKPGKITINEGVTYRAALSANFPHIAKPFDFKIIDTKLACLDIRTLSAGISQLKAFLDTSFAAIKAQDIHTLAIDLRQNSGGNTELGELLFSYITRRPFSFGAKHWKISQAYKDVLIANGDTAEVYLQKPNGSTWQDAAVCKPRENKFKSDVVFDGKVYFITGPFTFSSAMAVADVVKTYNLGTLIGEAPGERAMDFGEAFSIQLPHSKFRIQSTTSFSLGARCGETKNRLVEPDILLQATLPEKVEQNDPVMKYLLKNTIK</sequence>
<dbReference type="GO" id="GO:0006508">
    <property type="term" value="P:proteolysis"/>
    <property type="evidence" value="ECO:0007669"/>
    <property type="project" value="InterPro"/>
</dbReference>
<reference evidence="3" key="1">
    <citation type="submission" date="2016-10" db="EMBL/GenBank/DDBJ databases">
        <authorList>
            <person name="Varghese N."/>
            <person name="Submissions S."/>
        </authorList>
    </citation>
    <scope>NUCLEOTIDE SEQUENCE [LARGE SCALE GENOMIC DNA]</scope>
    <source>
        <strain evidence="3">DSM 23920</strain>
    </source>
</reference>
<organism evidence="2 3">
    <name type="scientific">Chitinophaga terrae</name>
    <name type="common">ex Kim and Jung 2007</name>
    <dbReference type="NCBI Taxonomy" id="408074"/>
    <lineage>
        <taxon>Bacteria</taxon>
        <taxon>Pseudomonadati</taxon>
        <taxon>Bacteroidota</taxon>
        <taxon>Chitinophagia</taxon>
        <taxon>Chitinophagales</taxon>
        <taxon>Chitinophagaceae</taxon>
        <taxon>Chitinophaga</taxon>
    </lineage>
</organism>
<dbReference type="RefSeq" id="WP_089757417.1">
    <property type="nucleotide sequence ID" value="NZ_BKAT01000020.1"/>
</dbReference>
<dbReference type="OrthoDB" id="5480566at2"/>
<evidence type="ECO:0000313" key="3">
    <source>
        <dbReference type="Proteomes" id="UP000199656"/>
    </source>
</evidence>
<dbReference type="EMBL" id="FNRL01000001">
    <property type="protein sequence ID" value="SDZ90094.1"/>
    <property type="molecule type" value="Genomic_DNA"/>
</dbReference>
<dbReference type="InterPro" id="IPR029045">
    <property type="entry name" value="ClpP/crotonase-like_dom_sf"/>
</dbReference>
<dbReference type="Gene3D" id="3.90.226.10">
    <property type="entry name" value="2-enoyl-CoA Hydratase, Chain A, domain 1"/>
    <property type="match status" value="1"/>
</dbReference>
<name>A0A1H3WUQ6_9BACT</name>
<dbReference type="AlphaFoldDB" id="A0A1H3WUQ6"/>
<feature type="domain" description="Tail specific protease" evidence="1">
    <location>
        <begin position="242"/>
        <end position="381"/>
    </location>
</feature>
<proteinExistence type="predicted"/>
<dbReference type="Proteomes" id="UP000199656">
    <property type="component" value="Unassembled WGS sequence"/>
</dbReference>